<dbReference type="EMBL" id="BMOE01000014">
    <property type="protein sequence ID" value="GGJ85481.1"/>
    <property type="molecule type" value="Genomic_DNA"/>
</dbReference>
<dbReference type="RefSeq" id="WP_188964283.1">
    <property type="nucleotide sequence ID" value="NZ_BMOE01000014.1"/>
</dbReference>
<protein>
    <recommendedName>
        <fullName evidence="4">DUF11 domain-containing protein</fullName>
    </recommendedName>
</protein>
<name>A0A917UU73_9DEIO</name>
<keyword evidence="3" id="KW-1185">Reference proteome</keyword>
<accession>A0A917UU73</accession>
<evidence type="ECO:0008006" key="4">
    <source>
        <dbReference type="Google" id="ProtNLM"/>
    </source>
</evidence>
<dbReference type="Proteomes" id="UP000635726">
    <property type="component" value="Unassembled WGS sequence"/>
</dbReference>
<feature type="compositionally biased region" description="Low complexity" evidence="1">
    <location>
        <begin position="567"/>
        <end position="583"/>
    </location>
</feature>
<reference evidence="2" key="2">
    <citation type="submission" date="2020-09" db="EMBL/GenBank/DDBJ databases">
        <authorList>
            <person name="Sun Q."/>
            <person name="Ohkuma M."/>
        </authorList>
    </citation>
    <scope>NUCLEOTIDE SEQUENCE</scope>
    <source>
        <strain evidence="2">JCM 14371</strain>
    </source>
</reference>
<evidence type="ECO:0000313" key="3">
    <source>
        <dbReference type="Proteomes" id="UP000635726"/>
    </source>
</evidence>
<feature type="region of interest" description="Disordered" evidence="1">
    <location>
        <begin position="551"/>
        <end position="583"/>
    </location>
</feature>
<evidence type="ECO:0000256" key="1">
    <source>
        <dbReference type="SAM" id="MobiDB-lite"/>
    </source>
</evidence>
<sequence>MNPDTSSGSNGSRRALVTTRALSTITAALISGAAAQEVSTSLPLTSVGDKLMWTVGDQDLRLVVGMAGRVQLDVYSAQFDPKDYRSSSEYGDEGYGGTVSSTFMLIDARGQVVRTRNFGVGKPDWQTFLNDDLAAGTYTLRVQTQGKGKNTFAIRLNTISAAVEADRLNVNVHAKDWIPALNVASGGGNLELHMYDGDGPSEMEAELRDAQGRVYPLKVSGDLGWDTLPLPDVPGNYTLYLRQPDAAKQYSNTVGFSLQKDGQDTPLTVVRADSTGRLDVSAELVLPDGNEATGADVTVGDRQIALKHDTTLNLPAGAYPVAVQPVAGAETTVSTAQATVVKGGTAQVRVQIRPSVDLKFTADKTQVCVGDVVTFTAQASTAFDRQALPASLHVTLPDGLSTDGDTATTARVDAAHPAQLRFEARATRAGTLEASAGLQPWGRSQTLPVQVLPTATQIELRRADVPAALPGDVVTVSLSVTNTSGADAPYRLVDAPGAGLTALDPVIFSGELKPGESRTLSYRARVSAEAGGSSELNATLSSNCESRQSVKGQFVAATPAPAPETPTPEAATPAAADPAPQAAPEAPAPVIVVARNSTVRIPFDAPRAATQLVVAHTPPQGASYVPGSSLLNGKPTADPLVGPSGRLYWTTPGAPRGVLTYTLRHQEALPDLETPSLLGRYALGRQEVLAGHVDPDDLKAAVAAGQAQASENDGSIRLPVAGTVYRDRDRVTVAVVSQGATPDADPTLPTVNGHAVDASALGQTTLDTEADTARREFYGVQLRPGENVISYGGQSVKVYLASAPVTAQITPVQLVADGVQPIKLKLKLLDINGLTPGTPSVTVESSLDPLTPDARPTVASQQVVLRNGEGSLELPAISAPTRFTVRVLVGSGVITRTFEATPSRTRVGVGFVSLTGSLGSGGSGTAYEARSQGYFETPLGAGKLYVAGAGALRGGAGQVTETTRSDGTNVSDPTVTTGPGVTFDRSQGLPSTSNPLQRYPGYGDSSTEQIPLQGIDPVAFRYEHPDFSASYRQSALPIDVFSIGGNITALSAYTHGTPQVAGFVAALPGSLVTDTLPSNGTRVVRLSKTDVSPDSETVDLVVTDRLTGAQTLRRLTAYTDYTLDPVAGVLYFSRAIGLLDEAGNAQSLRVVYRVTATDGNRTLAYGAQISTHVGDSLTLGAAAVHMDDVTTVGVRARYDSTAGASTQASAGTVVGDLLAAYAGGLMVNGSLNGRTEHLDYSASLRYQDQNYAGLNPVDKGVAATASVDARLSEHFGVRLAAQYADGSYELGRTTNQAVTGSDTTGSGNQGGLVSLQGRYQNGVLRLGAGVQAGFGAQQGISALVSAGYTAGPLDLSVDHAQPIGSGTQDPVTTAAAKVQVAENVTLVARDVIDWGGQNADGSSDPISQQASLGLQTRLGGTNLSVGYDLPNASGSGNRARFGVDTTLPLSDKFSVNLSGGYLYNLSTRAGDWNAGASVRYAAEKLVASAGADASTTSGVFRTVLKTGLSYSLNDQWSVTLDATRVLGSADQVGTSVAASTALRNGPLQGLAYLRYQDGSLGGSQPQVIGEANAEYHLDHLSVRAGVAGRMLVSDPGSLTVQPSVSGTYYLNDFIGVGVAGRAIYQPSSNYSAYSFGLEGSLRALPGTWVTLGYNAIGFDGISGNISTRKGLYLRLDLMLDEGEQK</sequence>
<reference evidence="2" key="1">
    <citation type="journal article" date="2014" name="Int. J. Syst. Evol. Microbiol.">
        <title>Complete genome sequence of Corynebacterium casei LMG S-19264T (=DSM 44701T), isolated from a smear-ripened cheese.</title>
        <authorList>
            <consortium name="US DOE Joint Genome Institute (JGI-PGF)"/>
            <person name="Walter F."/>
            <person name="Albersmeier A."/>
            <person name="Kalinowski J."/>
            <person name="Ruckert C."/>
        </authorList>
    </citation>
    <scope>NUCLEOTIDE SEQUENCE</scope>
    <source>
        <strain evidence="2">JCM 14371</strain>
    </source>
</reference>
<evidence type="ECO:0000313" key="2">
    <source>
        <dbReference type="EMBL" id="GGJ85481.1"/>
    </source>
</evidence>
<comment type="caution">
    <text evidence="2">The sequence shown here is derived from an EMBL/GenBank/DDBJ whole genome shotgun (WGS) entry which is preliminary data.</text>
</comment>
<feature type="region of interest" description="Disordered" evidence="1">
    <location>
        <begin position="957"/>
        <end position="996"/>
    </location>
</feature>
<feature type="compositionally biased region" description="Polar residues" evidence="1">
    <location>
        <begin position="959"/>
        <end position="996"/>
    </location>
</feature>
<organism evidence="2 3">
    <name type="scientific">Deinococcus aquiradiocola</name>
    <dbReference type="NCBI Taxonomy" id="393059"/>
    <lineage>
        <taxon>Bacteria</taxon>
        <taxon>Thermotogati</taxon>
        <taxon>Deinococcota</taxon>
        <taxon>Deinococci</taxon>
        <taxon>Deinococcales</taxon>
        <taxon>Deinococcaceae</taxon>
        <taxon>Deinococcus</taxon>
    </lineage>
</organism>
<gene>
    <name evidence="2" type="ORF">GCM10008939_31700</name>
</gene>
<proteinExistence type="predicted"/>
<dbReference type="SUPFAM" id="SSF56935">
    <property type="entry name" value="Porins"/>
    <property type="match status" value="1"/>
</dbReference>